<feature type="transmembrane region" description="Helical" evidence="1">
    <location>
        <begin position="29"/>
        <end position="46"/>
    </location>
</feature>
<dbReference type="AlphaFoldDB" id="A0A1G2CU78"/>
<protein>
    <submittedName>
        <fullName evidence="2">Uncharacterized protein</fullName>
    </submittedName>
</protein>
<evidence type="ECO:0000256" key="1">
    <source>
        <dbReference type="SAM" id="Phobius"/>
    </source>
</evidence>
<keyword evidence="1" id="KW-1133">Transmembrane helix</keyword>
<feature type="transmembrane region" description="Helical" evidence="1">
    <location>
        <begin position="52"/>
        <end position="70"/>
    </location>
</feature>
<accession>A0A1G2CU78</accession>
<organism evidence="2 3">
    <name type="scientific">Candidatus Lloydbacteria bacterium RIFCSPHIGHO2_01_FULL_49_22</name>
    <dbReference type="NCBI Taxonomy" id="1798658"/>
    <lineage>
        <taxon>Bacteria</taxon>
        <taxon>Candidatus Lloydiibacteriota</taxon>
    </lineage>
</organism>
<proteinExistence type="predicted"/>
<keyword evidence="1" id="KW-0472">Membrane</keyword>
<evidence type="ECO:0000313" key="3">
    <source>
        <dbReference type="Proteomes" id="UP000177122"/>
    </source>
</evidence>
<dbReference type="Proteomes" id="UP000177122">
    <property type="component" value="Unassembled WGS sequence"/>
</dbReference>
<sequence>MNQIRRDFVSQLACQLNNTVDYEKQVSQWLCLLLSPLLTLVILGFVPGAYVAPIFVMFIIAYLLVYIRLVSQDFVLTNAGINKVLRRRSAFRVALLATASAQWDDVDTESVGGGCCGCHSH</sequence>
<reference evidence="2 3" key="1">
    <citation type="journal article" date="2016" name="Nat. Commun.">
        <title>Thousands of microbial genomes shed light on interconnected biogeochemical processes in an aquifer system.</title>
        <authorList>
            <person name="Anantharaman K."/>
            <person name="Brown C.T."/>
            <person name="Hug L.A."/>
            <person name="Sharon I."/>
            <person name="Castelle C.J."/>
            <person name="Probst A.J."/>
            <person name="Thomas B.C."/>
            <person name="Singh A."/>
            <person name="Wilkins M.J."/>
            <person name="Karaoz U."/>
            <person name="Brodie E.L."/>
            <person name="Williams K.H."/>
            <person name="Hubbard S.S."/>
            <person name="Banfield J.F."/>
        </authorList>
    </citation>
    <scope>NUCLEOTIDE SEQUENCE [LARGE SCALE GENOMIC DNA]</scope>
</reference>
<keyword evidence="1" id="KW-0812">Transmembrane</keyword>
<name>A0A1G2CU78_9BACT</name>
<dbReference type="EMBL" id="MHLI01000020">
    <property type="protein sequence ID" value="OGZ04807.1"/>
    <property type="molecule type" value="Genomic_DNA"/>
</dbReference>
<comment type="caution">
    <text evidence="2">The sequence shown here is derived from an EMBL/GenBank/DDBJ whole genome shotgun (WGS) entry which is preliminary data.</text>
</comment>
<evidence type="ECO:0000313" key="2">
    <source>
        <dbReference type="EMBL" id="OGZ04807.1"/>
    </source>
</evidence>
<gene>
    <name evidence="2" type="ORF">A2845_05600</name>
</gene>